<dbReference type="HOGENOM" id="CLU_1466545_0_0_0"/>
<gene>
    <name evidence="1" type="ordered locus">Marky_1190</name>
</gene>
<dbReference type="EMBL" id="CP002630">
    <property type="protein sequence ID" value="AEB11930.1"/>
    <property type="molecule type" value="Genomic_DNA"/>
</dbReference>
<sequence>MRGWLVALLLVLGGAWAEPDYYPHALGLAWVYDSGEEQVFVEERELDGQRVWVLEHRFSGKARYADVVRYGEDGVWLLGIVLDGEFKPYDPPIQLYPPAPLWVGREWGSRSSLDGQRVVVVARVLRVEGVTVPAGRFNAFVIRGSLTTESGGSRVMDTYFVPGVGVVRFATQDGGAIDLIDLRR</sequence>
<name>F2NQJ2_MARHT</name>
<dbReference type="AlphaFoldDB" id="F2NQJ2"/>
<dbReference type="OrthoDB" id="25833at2"/>
<evidence type="ECO:0000313" key="1">
    <source>
        <dbReference type="EMBL" id="AEB11930.1"/>
    </source>
</evidence>
<dbReference type="Gene3D" id="2.40.360.20">
    <property type="match status" value="1"/>
</dbReference>
<reference evidence="1 2" key="1">
    <citation type="journal article" date="2012" name="Stand. Genomic Sci.">
        <title>Complete genome sequence of the aerobic, heterotroph Marinithermus hydrothermalis type strain (T1(T)) from a deep-sea hydrothermal vent chimney.</title>
        <authorList>
            <person name="Copeland A."/>
            <person name="Gu W."/>
            <person name="Yasawong M."/>
            <person name="Lapidus A."/>
            <person name="Lucas S."/>
            <person name="Deshpande S."/>
            <person name="Pagani I."/>
            <person name="Tapia R."/>
            <person name="Cheng J.F."/>
            <person name="Goodwin L.A."/>
            <person name="Pitluck S."/>
            <person name="Liolios K."/>
            <person name="Ivanova N."/>
            <person name="Mavromatis K."/>
            <person name="Mikhailova N."/>
            <person name="Pati A."/>
            <person name="Chen A."/>
            <person name="Palaniappan K."/>
            <person name="Land M."/>
            <person name="Pan C."/>
            <person name="Brambilla E.M."/>
            <person name="Rohde M."/>
            <person name="Tindall B.J."/>
            <person name="Sikorski J."/>
            <person name="Goker M."/>
            <person name="Detter J.C."/>
            <person name="Bristow J."/>
            <person name="Eisen J.A."/>
            <person name="Markowitz V."/>
            <person name="Hugenholtz P."/>
            <person name="Kyrpides N.C."/>
            <person name="Klenk H.P."/>
            <person name="Woyke T."/>
        </authorList>
    </citation>
    <scope>NUCLEOTIDE SEQUENCE [LARGE SCALE GENOMIC DNA]</scope>
    <source>
        <strain evidence="2">DSM 14884 / JCM 11576 / T1</strain>
    </source>
</reference>
<proteinExistence type="predicted"/>
<dbReference type="eggNOG" id="ENOG5032R63">
    <property type="taxonomic scope" value="Bacteria"/>
</dbReference>
<dbReference type="Proteomes" id="UP000007030">
    <property type="component" value="Chromosome"/>
</dbReference>
<dbReference type="KEGG" id="mhd:Marky_1190"/>
<protein>
    <submittedName>
        <fullName evidence="1">Uncharacterized protein</fullName>
    </submittedName>
</protein>
<evidence type="ECO:0000313" key="2">
    <source>
        <dbReference type="Proteomes" id="UP000007030"/>
    </source>
</evidence>
<dbReference type="STRING" id="869210.Marky_1190"/>
<accession>F2NQJ2</accession>
<keyword evidence="2" id="KW-1185">Reference proteome</keyword>
<organism evidence="1 2">
    <name type="scientific">Marinithermus hydrothermalis (strain DSM 14884 / JCM 11576 / T1)</name>
    <dbReference type="NCBI Taxonomy" id="869210"/>
    <lineage>
        <taxon>Bacteria</taxon>
        <taxon>Thermotogati</taxon>
        <taxon>Deinococcota</taxon>
        <taxon>Deinococci</taxon>
        <taxon>Thermales</taxon>
        <taxon>Thermaceae</taxon>
        <taxon>Marinithermus</taxon>
    </lineage>
</organism>